<keyword evidence="2" id="KW-1185">Reference proteome</keyword>
<proteinExistence type="predicted"/>
<organism evidence="1 2">
    <name type="scientific">Piscibacillus salipiscarius</name>
    <dbReference type="NCBI Taxonomy" id="299480"/>
    <lineage>
        <taxon>Bacteria</taxon>
        <taxon>Bacillati</taxon>
        <taxon>Bacillota</taxon>
        <taxon>Bacilli</taxon>
        <taxon>Bacillales</taxon>
        <taxon>Bacillaceae</taxon>
        <taxon>Piscibacillus</taxon>
    </lineage>
</organism>
<comment type="caution">
    <text evidence="1">The sequence shown here is derived from an EMBL/GenBank/DDBJ whole genome shotgun (WGS) entry which is preliminary data.</text>
</comment>
<sequence length="96" mass="10931">MELLLNEIQQLSQREPKTIEQMALKLAEEAGETAQAVLSYQEASGSGYKGLNLEDVKEECVDVLLVTLSLFYQISDEDELQKLLSQKLRKWESKIN</sequence>
<evidence type="ECO:0000313" key="1">
    <source>
        <dbReference type="EMBL" id="MFD2639690.1"/>
    </source>
</evidence>
<dbReference type="EMBL" id="JBHUMZ010000044">
    <property type="protein sequence ID" value="MFD2639690.1"/>
    <property type="molecule type" value="Genomic_DNA"/>
</dbReference>
<dbReference type="InterPro" id="IPR044548">
    <property type="entry name" value="AF0060_NTP-PPase_MazG-like"/>
</dbReference>
<dbReference type="SUPFAM" id="SSF101386">
    <property type="entry name" value="all-alpha NTP pyrophosphatases"/>
    <property type="match status" value="1"/>
</dbReference>
<dbReference type="RefSeq" id="WP_054754901.1">
    <property type="nucleotide sequence ID" value="NZ_JBHUMZ010000044.1"/>
</dbReference>
<name>A0ABW5QDU9_9BACI</name>
<evidence type="ECO:0000313" key="2">
    <source>
        <dbReference type="Proteomes" id="UP001597452"/>
    </source>
</evidence>
<accession>A0ABW5QDU9</accession>
<gene>
    <name evidence="1" type="ORF">ACFSW4_12505</name>
</gene>
<protein>
    <submittedName>
        <fullName evidence="1">MazG-like family protein</fullName>
    </submittedName>
</protein>
<dbReference type="Gene3D" id="1.10.287.1080">
    <property type="entry name" value="MazG-like"/>
    <property type="match status" value="1"/>
</dbReference>
<dbReference type="Proteomes" id="UP001597452">
    <property type="component" value="Unassembled WGS sequence"/>
</dbReference>
<dbReference type="CDD" id="cd11533">
    <property type="entry name" value="NTP-PPase_Af0060_like"/>
    <property type="match status" value="1"/>
</dbReference>
<reference evidence="2" key="1">
    <citation type="journal article" date="2019" name="Int. J. Syst. Evol. Microbiol.">
        <title>The Global Catalogue of Microorganisms (GCM) 10K type strain sequencing project: providing services to taxonomists for standard genome sequencing and annotation.</title>
        <authorList>
            <consortium name="The Broad Institute Genomics Platform"/>
            <consortium name="The Broad Institute Genome Sequencing Center for Infectious Disease"/>
            <person name="Wu L."/>
            <person name="Ma J."/>
        </authorList>
    </citation>
    <scope>NUCLEOTIDE SEQUENCE [LARGE SCALE GENOMIC DNA]</scope>
    <source>
        <strain evidence="2">TISTR 1571</strain>
    </source>
</reference>